<organism evidence="8 9">
    <name type="scientific">Alterisphingorhabdus coralli</name>
    <dbReference type="NCBI Taxonomy" id="3071408"/>
    <lineage>
        <taxon>Bacteria</taxon>
        <taxon>Pseudomonadati</taxon>
        <taxon>Pseudomonadota</taxon>
        <taxon>Alphaproteobacteria</taxon>
        <taxon>Sphingomonadales</taxon>
        <taxon>Sphingomonadaceae</taxon>
        <taxon>Alterisphingorhabdus (ex Yan et al. 2024)</taxon>
    </lineage>
</organism>
<dbReference type="Pfam" id="PF08511">
    <property type="entry name" value="COQ9"/>
    <property type="match status" value="1"/>
</dbReference>
<proteinExistence type="inferred from homology"/>
<dbReference type="GO" id="GO:0006744">
    <property type="term" value="P:ubiquinone biosynthetic process"/>
    <property type="evidence" value="ECO:0007669"/>
    <property type="project" value="UniProtKB-KW"/>
</dbReference>
<gene>
    <name evidence="8" type="ORF">RB602_00280</name>
</gene>
<comment type="similarity">
    <text evidence="2">Belongs to the COQ9 family.</text>
</comment>
<dbReference type="EMBL" id="CP136594">
    <property type="protein sequence ID" value="WOE75190.1"/>
    <property type="molecule type" value="Genomic_DNA"/>
</dbReference>
<dbReference type="InterPro" id="IPR013718">
    <property type="entry name" value="COQ9_C"/>
</dbReference>
<dbReference type="KEGG" id="acoa:RB602_00280"/>
<dbReference type="AlphaFoldDB" id="A0AA97F9X2"/>
<evidence type="ECO:0000256" key="6">
    <source>
        <dbReference type="ARBA" id="ARBA00058104"/>
    </source>
</evidence>
<evidence type="ECO:0000256" key="5">
    <source>
        <dbReference type="ARBA" id="ARBA00023121"/>
    </source>
</evidence>
<dbReference type="Proteomes" id="UP001302429">
    <property type="component" value="Chromosome"/>
</dbReference>
<comment type="function">
    <text evidence="6">Membrane-associated protein that warps the membrane surface to access and bind aromatic isoprenes with high specificity, including ubiquinone (CoQ) isoprene intermediates and presents them directly to COQ7, therefore facilitating the COQ7-mediated hydroxylase step. Participates in the biosynthesis of coenzyme Q, also named ubiquinone, an essential lipid-soluble electron transporter for aerobic cellular respiration.</text>
</comment>
<evidence type="ECO:0000259" key="7">
    <source>
        <dbReference type="Pfam" id="PF08511"/>
    </source>
</evidence>
<keyword evidence="5" id="KW-0446">Lipid-binding</keyword>
<sequence>MPDQAIPSLPEDPTLEEIQLFLAPHIAEEAAFDGWSDEALTYAAEAHDIDPATARLAYPDGAMDMIDAWIQSVDALMQAEFTEERLATMKIREKITELVWYRISVVMPLKEALRRAVSLMAQPQNAPRSGRISWRSADLMWRMAGDTATDYNHYTKRTILMGVYSTTLMCFLDDESDEYEDTRAFLERRIENVMQFEKAKAKFLKPREGFDLTRFLGRLRYRAD</sequence>
<dbReference type="Gene3D" id="1.10.357.10">
    <property type="entry name" value="Tetracycline Repressor, domain 2"/>
    <property type="match status" value="1"/>
</dbReference>
<protein>
    <submittedName>
        <fullName evidence="8">COQ9 family protein</fullName>
    </submittedName>
</protein>
<accession>A0AA97F9X2</accession>
<keyword evidence="3" id="KW-0831">Ubiquinone biosynthesis</keyword>
<dbReference type="RefSeq" id="WP_317081875.1">
    <property type="nucleotide sequence ID" value="NZ_CP136594.1"/>
</dbReference>
<evidence type="ECO:0000256" key="2">
    <source>
        <dbReference type="ARBA" id="ARBA00010766"/>
    </source>
</evidence>
<reference evidence="8 9" key="1">
    <citation type="submission" date="2023-10" db="EMBL/GenBank/DDBJ databases">
        <title>Complete genome sequence of a Sphingomonadaceae bacterium.</title>
        <authorList>
            <person name="Yan C."/>
        </authorList>
    </citation>
    <scope>NUCLEOTIDE SEQUENCE [LARGE SCALE GENOMIC DNA]</scope>
    <source>
        <strain evidence="8 9">SCSIO 66989</strain>
    </source>
</reference>
<keyword evidence="9" id="KW-1185">Reference proteome</keyword>
<dbReference type="GO" id="GO:0008289">
    <property type="term" value="F:lipid binding"/>
    <property type="evidence" value="ECO:0007669"/>
    <property type="project" value="UniProtKB-KW"/>
</dbReference>
<dbReference type="PANTHER" id="PTHR21427:SF19">
    <property type="entry name" value="UBIQUINONE BIOSYNTHESIS PROTEIN COQ9, MITOCHONDRIAL"/>
    <property type="match status" value="1"/>
</dbReference>
<evidence type="ECO:0000313" key="8">
    <source>
        <dbReference type="EMBL" id="WOE75190.1"/>
    </source>
</evidence>
<evidence type="ECO:0000313" key="9">
    <source>
        <dbReference type="Proteomes" id="UP001302429"/>
    </source>
</evidence>
<feature type="domain" description="COQ9 C-terminal" evidence="7">
    <location>
        <begin position="127"/>
        <end position="197"/>
    </location>
</feature>
<evidence type="ECO:0000256" key="3">
    <source>
        <dbReference type="ARBA" id="ARBA00022688"/>
    </source>
</evidence>
<dbReference type="NCBIfam" id="TIGR02396">
    <property type="entry name" value="diverge_rpsU"/>
    <property type="match status" value="1"/>
</dbReference>
<keyword evidence="4" id="KW-0809">Transit peptide</keyword>
<evidence type="ECO:0000256" key="4">
    <source>
        <dbReference type="ARBA" id="ARBA00022946"/>
    </source>
</evidence>
<dbReference type="PANTHER" id="PTHR21427">
    <property type="entry name" value="UBIQUINONE BIOSYNTHESIS PROTEIN COQ9, MITOCHONDRIAL"/>
    <property type="match status" value="1"/>
</dbReference>
<name>A0AA97F9X2_9SPHN</name>
<comment type="pathway">
    <text evidence="1">Cofactor biosynthesis; ubiquinone biosynthesis.</text>
</comment>
<evidence type="ECO:0000256" key="1">
    <source>
        <dbReference type="ARBA" id="ARBA00004749"/>
    </source>
</evidence>
<dbReference type="InterPro" id="IPR012762">
    <property type="entry name" value="Ubiq_biosynth_COQ9"/>
</dbReference>